<keyword evidence="3" id="KW-1185">Reference proteome</keyword>
<sequence>MSLQVFYTPEAKETLQSVYHFIHTKFGLKAAEKFVWKAEKTIDLIAVHPLMFKSSTIDKNVRIGLISKQTSLFYRINDTAFVFLG</sequence>
<evidence type="ECO:0000313" key="2">
    <source>
        <dbReference type="EMBL" id="MVN20086.1"/>
    </source>
</evidence>
<dbReference type="RefSeq" id="WP_157563059.1">
    <property type="nucleotide sequence ID" value="NZ_WPIK01000001.1"/>
</dbReference>
<proteinExistence type="predicted"/>
<dbReference type="Pfam" id="PF05016">
    <property type="entry name" value="ParE_toxin"/>
    <property type="match status" value="1"/>
</dbReference>
<dbReference type="InterPro" id="IPR035093">
    <property type="entry name" value="RelE/ParE_toxin_dom_sf"/>
</dbReference>
<dbReference type="Proteomes" id="UP000462014">
    <property type="component" value="Unassembled WGS sequence"/>
</dbReference>
<dbReference type="Gene3D" id="3.30.2310.20">
    <property type="entry name" value="RelE-like"/>
    <property type="match status" value="1"/>
</dbReference>
<organism evidence="2 3">
    <name type="scientific">Mucilaginibacter arboris</name>
    <dbReference type="NCBI Taxonomy" id="2682090"/>
    <lineage>
        <taxon>Bacteria</taxon>
        <taxon>Pseudomonadati</taxon>
        <taxon>Bacteroidota</taxon>
        <taxon>Sphingobacteriia</taxon>
        <taxon>Sphingobacteriales</taxon>
        <taxon>Sphingobacteriaceae</taxon>
        <taxon>Mucilaginibacter</taxon>
    </lineage>
</organism>
<dbReference type="InterPro" id="IPR007712">
    <property type="entry name" value="RelE/ParE_toxin"/>
</dbReference>
<comment type="caution">
    <text evidence="2">The sequence shown here is derived from an EMBL/GenBank/DDBJ whole genome shotgun (WGS) entry which is preliminary data.</text>
</comment>
<dbReference type="EMBL" id="WPIK01000001">
    <property type="protein sequence ID" value="MVN20086.1"/>
    <property type="molecule type" value="Genomic_DNA"/>
</dbReference>
<reference evidence="2 3" key="1">
    <citation type="submission" date="2019-12" db="EMBL/GenBank/DDBJ databases">
        <title>Mucilaginibacter sp. HMF7410 genome sequencing and assembly.</title>
        <authorList>
            <person name="Kang H."/>
            <person name="Cha I."/>
            <person name="Kim H."/>
            <person name="Joh K."/>
        </authorList>
    </citation>
    <scope>NUCLEOTIDE SEQUENCE [LARGE SCALE GENOMIC DNA]</scope>
    <source>
        <strain evidence="2 3">HMF7410</strain>
    </source>
</reference>
<accession>A0A7K1SRY9</accession>
<evidence type="ECO:0000313" key="3">
    <source>
        <dbReference type="Proteomes" id="UP000462014"/>
    </source>
</evidence>
<gene>
    <name evidence="2" type="ORF">GO621_00870</name>
</gene>
<name>A0A7K1SRY9_9SPHI</name>
<keyword evidence="1" id="KW-1277">Toxin-antitoxin system</keyword>
<evidence type="ECO:0008006" key="4">
    <source>
        <dbReference type="Google" id="ProtNLM"/>
    </source>
</evidence>
<evidence type="ECO:0000256" key="1">
    <source>
        <dbReference type="ARBA" id="ARBA00022649"/>
    </source>
</evidence>
<protein>
    <recommendedName>
        <fullName evidence="4">Type II toxin-antitoxin system RelE/ParE family toxin</fullName>
    </recommendedName>
</protein>
<dbReference type="AlphaFoldDB" id="A0A7K1SRY9"/>